<dbReference type="Pfam" id="PF01861">
    <property type="entry name" value="BpsA_C"/>
    <property type="match status" value="1"/>
</dbReference>
<protein>
    <recommendedName>
        <fullName evidence="1">N(4)-bis(aminopropyl)spermidine synthase C-terminal domain-containing protein</fullName>
    </recommendedName>
</protein>
<organism evidence="2 3">
    <name type="scientific">Cellulomonas flavigena (strain ATCC 482 / DSM 20109 / BCRC 11376 / JCM 18109 / NBRC 3775 / NCIMB 8073 / NRS 134)</name>
    <dbReference type="NCBI Taxonomy" id="446466"/>
    <lineage>
        <taxon>Bacteria</taxon>
        <taxon>Bacillati</taxon>
        <taxon>Actinomycetota</taxon>
        <taxon>Actinomycetes</taxon>
        <taxon>Micrococcales</taxon>
        <taxon>Cellulomonadaceae</taxon>
        <taxon>Cellulomonas</taxon>
    </lineage>
</organism>
<sequence length="279" mass="31191">MNGQPDIDLKAAVNAISDVIMNRPRPLREFDQIHMKAGDMVMQAEHVARWADAKYLVFVGDGDAISVCVAYLQSRGILPYGPARILVLDFDERVVSAVNRFADKERIPSLEGQLYNCLDDLPELSGFDSFYTNPPWGASNGGASVKLFAYRGMEAVKFSGEGLVVIADDDALPWAQGVLHSTQAFAASHGFYVKRMTPRLHSYHLDDAPDLLSCNLLLRSLPADMAPKVHELRVDEELLKNFYGADKSPRVRFVRERKRLDYGMAHDDEYELELLDGGE</sequence>
<proteinExistence type="predicted"/>
<dbReference type="EMBL" id="CP001964">
    <property type="protein sequence ID" value="ADG72956.1"/>
    <property type="molecule type" value="Genomic_DNA"/>
</dbReference>
<dbReference type="KEGG" id="cfl:Cfla_0036"/>
<dbReference type="Proteomes" id="UP000000849">
    <property type="component" value="Chromosome"/>
</dbReference>
<name>D5UFJ7_CELFN</name>
<dbReference type="InterPro" id="IPR002723">
    <property type="entry name" value="BpsA_C"/>
</dbReference>
<dbReference type="STRING" id="446466.Cfla_0036"/>
<evidence type="ECO:0000259" key="1">
    <source>
        <dbReference type="Pfam" id="PF01861"/>
    </source>
</evidence>
<dbReference type="InterPro" id="IPR029063">
    <property type="entry name" value="SAM-dependent_MTases_sf"/>
</dbReference>
<keyword evidence="3" id="KW-1185">Reference proteome</keyword>
<dbReference type="RefSeq" id="WP_013115290.1">
    <property type="nucleotide sequence ID" value="NC_014151.1"/>
</dbReference>
<dbReference type="eggNOG" id="COG1568">
    <property type="taxonomic scope" value="Bacteria"/>
</dbReference>
<dbReference type="OrthoDB" id="7593728at2"/>
<dbReference type="HOGENOM" id="CLU_996351_0_0_11"/>
<reference evidence="2 3" key="1">
    <citation type="journal article" date="2010" name="Stand. Genomic Sci.">
        <title>Complete genome sequence of Cellulomonas flavigena type strain (134).</title>
        <authorList>
            <person name="Abt B."/>
            <person name="Foster B."/>
            <person name="Lapidus A."/>
            <person name="Clum A."/>
            <person name="Sun H."/>
            <person name="Pukall R."/>
            <person name="Lucas S."/>
            <person name="Glavina Del Rio T."/>
            <person name="Nolan M."/>
            <person name="Tice H."/>
            <person name="Cheng J.F."/>
            <person name="Pitluck S."/>
            <person name="Liolios K."/>
            <person name="Ivanova N."/>
            <person name="Mavromatis K."/>
            <person name="Ovchinnikova G."/>
            <person name="Pati A."/>
            <person name="Goodwin L."/>
            <person name="Chen A."/>
            <person name="Palaniappan K."/>
            <person name="Land M."/>
            <person name="Hauser L."/>
            <person name="Chang Y.J."/>
            <person name="Jeffries C.D."/>
            <person name="Rohde M."/>
            <person name="Goker M."/>
            <person name="Woyke T."/>
            <person name="Bristow J."/>
            <person name="Eisen J.A."/>
            <person name="Markowitz V."/>
            <person name="Hugenholtz P."/>
            <person name="Kyrpides N.C."/>
            <person name="Klenk H.P."/>
        </authorList>
    </citation>
    <scope>NUCLEOTIDE SEQUENCE [LARGE SCALE GENOMIC DNA]</scope>
    <source>
        <strain evidence="3">ATCC 482 / DSM 20109 / BCRC 11376 / JCM 18109 / NBRC 3775 / NCIMB 8073 / NRS 134</strain>
    </source>
</reference>
<dbReference type="Gene3D" id="3.40.50.150">
    <property type="entry name" value="Vaccinia Virus protein VP39"/>
    <property type="match status" value="1"/>
</dbReference>
<gene>
    <name evidence="2" type="ordered locus">Cfla_0036</name>
</gene>
<accession>D5UFJ7</accession>
<evidence type="ECO:0000313" key="3">
    <source>
        <dbReference type="Proteomes" id="UP000000849"/>
    </source>
</evidence>
<feature type="domain" description="N(4)-bis(aminopropyl)spermidine synthase C-terminal" evidence="1">
    <location>
        <begin position="14"/>
        <end position="170"/>
    </location>
</feature>
<evidence type="ECO:0000313" key="2">
    <source>
        <dbReference type="EMBL" id="ADG72956.1"/>
    </source>
</evidence>
<dbReference type="AlphaFoldDB" id="D5UFJ7"/>